<sequence length="679" mass="71815">MPDYTPSDPQDSYGKDKPFASQEHVVDTWRRQLSDKLPNPLDCHPVPGSRRPSKSHAVAAMAARTGGTQAFPPYNDPFQLSFTEHGRARPNASPAKGQEKETSAYTAKGSGNPIIAESPTNTHGKGKHKSKLNPRASVFVTPSHLHKGSHASAGPGERGTRASTLKQKPKLDHVHTDKNTQLRPCETQKSGESAPGTPTSPPQGPVFNVPNKPASDLLKDNIPNLLPPSPRQDVPSPASSQTMSAGEAPTEEKSDQGGIKGKGTALVSGHPGTETGAATGGESSRQAEFKTGAGSRDAQAPWFQVPHWHHKKLSQGQHSQTQHSSKPSAHTHKVMSSSLTDCQASFPALDDISADTKQGKNKYSKQSSKGPWGSKPQSSMEDQTGPSDRTQEMKDQDVKKPGGPGKPTVVASKTAIHVPDTKTDNENEGPANIKSEADKTETPAKLDTKSPSKYSKRKGKQVAILKGDATSSTRIVVDSKPVVKTETTQSSSASELQKGKGNKNDNATKSTAVTSTTTILFDDTPQPSSSQDVAKPKSTGETEITELSRTSRLNKDKGKRTVDATRGNTANSTTTTVPADDKPKAPSSQADSKREEKPQGESGPQKKSNRGKGKRRGSAAIAVPTTTRSRMPTLSGDEFPSVGGSSSAAPVTAAKAPTTSAWGVNSPKSIREPAPEPKH</sequence>
<reference evidence="2 3" key="1">
    <citation type="journal article" date="2024" name="J. Plant Pathol.">
        <title>Sequence and assembly of the genome of Seiridium unicorne, isolate CBS 538.82, causal agent of cypress canker disease.</title>
        <authorList>
            <person name="Scali E."/>
            <person name="Rocca G.D."/>
            <person name="Danti R."/>
            <person name="Garbelotto M."/>
            <person name="Barberini S."/>
            <person name="Baroncelli R."/>
            <person name="Emiliani G."/>
        </authorList>
    </citation>
    <scope>NUCLEOTIDE SEQUENCE [LARGE SCALE GENOMIC DNA]</scope>
    <source>
        <strain evidence="2 3">BM-138-508</strain>
    </source>
</reference>
<proteinExistence type="predicted"/>
<evidence type="ECO:0000256" key="1">
    <source>
        <dbReference type="SAM" id="MobiDB-lite"/>
    </source>
</evidence>
<feature type="compositionally biased region" description="Basic and acidic residues" evidence="1">
    <location>
        <begin position="389"/>
        <end position="400"/>
    </location>
</feature>
<feature type="region of interest" description="Disordered" evidence="1">
    <location>
        <begin position="353"/>
        <end position="679"/>
    </location>
</feature>
<dbReference type="Proteomes" id="UP001408356">
    <property type="component" value="Unassembled WGS sequence"/>
</dbReference>
<feature type="compositionally biased region" description="Low complexity" evidence="1">
    <location>
        <begin position="314"/>
        <end position="325"/>
    </location>
</feature>
<accession>A0ABR2UWF0</accession>
<feature type="compositionally biased region" description="Polar residues" evidence="1">
    <location>
        <begin position="541"/>
        <end position="551"/>
    </location>
</feature>
<evidence type="ECO:0000313" key="2">
    <source>
        <dbReference type="EMBL" id="KAK9419005.1"/>
    </source>
</evidence>
<feature type="compositionally biased region" description="Basic and acidic residues" evidence="1">
    <location>
        <begin position="669"/>
        <end position="679"/>
    </location>
</feature>
<feature type="compositionally biased region" description="Basic and acidic residues" evidence="1">
    <location>
        <begin position="13"/>
        <end position="34"/>
    </location>
</feature>
<feature type="compositionally biased region" description="Low complexity" evidence="1">
    <location>
        <begin position="272"/>
        <end position="282"/>
    </location>
</feature>
<gene>
    <name evidence="2" type="ORF">SUNI508_07526</name>
</gene>
<feature type="compositionally biased region" description="Low complexity" evidence="1">
    <location>
        <begin position="507"/>
        <end position="518"/>
    </location>
</feature>
<feature type="compositionally biased region" description="Low complexity" evidence="1">
    <location>
        <begin position="564"/>
        <end position="576"/>
    </location>
</feature>
<feature type="compositionally biased region" description="Basic residues" evidence="1">
    <location>
        <begin position="607"/>
        <end position="617"/>
    </location>
</feature>
<comment type="caution">
    <text evidence="2">The sequence shown here is derived from an EMBL/GenBank/DDBJ whole genome shotgun (WGS) entry which is preliminary data.</text>
</comment>
<organism evidence="2 3">
    <name type="scientific">Seiridium unicorne</name>
    <dbReference type="NCBI Taxonomy" id="138068"/>
    <lineage>
        <taxon>Eukaryota</taxon>
        <taxon>Fungi</taxon>
        <taxon>Dikarya</taxon>
        <taxon>Ascomycota</taxon>
        <taxon>Pezizomycotina</taxon>
        <taxon>Sordariomycetes</taxon>
        <taxon>Xylariomycetidae</taxon>
        <taxon>Amphisphaeriales</taxon>
        <taxon>Sporocadaceae</taxon>
        <taxon>Seiridium</taxon>
    </lineage>
</organism>
<feature type="compositionally biased region" description="Basic and acidic residues" evidence="1">
    <location>
        <begin position="169"/>
        <end position="180"/>
    </location>
</feature>
<feature type="compositionally biased region" description="Polar residues" evidence="1">
    <location>
        <begin position="364"/>
        <end position="388"/>
    </location>
</feature>
<feature type="compositionally biased region" description="Basic and acidic residues" evidence="1">
    <location>
        <begin position="435"/>
        <end position="450"/>
    </location>
</feature>
<feature type="compositionally biased region" description="Basic and acidic residues" evidence="1">
    <location>
        <begin position="553"/>
        <end position="563"/>
    </location>
</feature>
<evidence type="ECO:0000313" key="3">
    <source>
        <dbReference type="Proteomes" id="UP001408356"/>
    </source>
</evidence>
<feature type="region of interest" description="Disordered" evidence="1">
    <location>
        <begin position="1"/>
        <end position="338"/>
    </location>
</feature>
<dbReference type="EMBL" id="JARVKF010000331">
    <property type="protein sequence ID" value="KAK9419005.1"/>
    <property type="molecule type" value="Genomic_DNA"/>
</dbReference>
<keyword evidence="3" id="KW-1185">Reference proteome</keyword>
<feature type="compositionally biased region" description="Polar residues" evidence="1">
    <location>
        <begin position="485"/>
        <end position="495"/>
    </location>
</feature>
<protein>
    <submittedName>
        <fullName evidence="2">Uncharacterized protein</fullName>
    </submittedName>
</protein>
<name>A0ABR2UWF0_9PEZI</name>
<feature type="compositionally biased region" description="Polar residues" evidence="1">
    <location>
        <begin position="181"/>
        <end position="191"/>
    </location>
</feature>
<feature type="compositionally biased region" description="Low complexity" evidence="1">
    <location>
        <begin position="645"/>
        <end position="661"/>
    </location>
</feature>